<accession>A0A3D8Q7A4</accession>
<feature type="region of interest" description="Disordered" evidence="6">
    <location>
        <begin position="84"/>
        <end position="129"/>
    </location>
</feature>
<evidence type="ECO:0000256" key="3">
    <source>
        <dbReference type="ARBA" id="ARBA00023125"/>
    </source>
</evidence>
<dbReference type="PANTHER" id="PTHR31845:SF18">
    <property type="entry name" value="ZN(II)2CYS6 TRANSCRIPTION FACTOR (EUROFUNG)"/>
    <property type="match status" value="1"/>
</dbReference>
<dbReference type="PANTHER" id="PTHR31845">
    <property type="entry name" value="FINGER DOMAIN PROTEIN, PUTATIVE-RELATED"/>
    <property type="match status" value="1"/>
</dbReference>
<sequence length="716" mass="79003">MPAPAHPGTLNIGPCGVPIKHDALAHQPTCSSVCDFMPGRLTPTAPTNGYPLAVFACNVRVHATVPPSAWLRIVWRACNASSQNANHESLQPSQPKVASNSSRRCHRLKKQCRPSDSVRKSANAQRRQSSAARIGALEGNVENLVRLLSLVARSPAVLATLDKTVREDDSLAGYEQLLSHYKQGTADTAITGDEGSATDSSTTSFSSPYARETTVDTLADALLGSGPSLTQDSETCLATFRDKMLPSFSFTYLSPSMTAQQLQRDRPFLMRAIMAVASPCRQQKVVYGRELKEILAQSMLVQNQSSLDLLQGVLVFTAWSYDQIINPLGTLSRLVSLAISLACDLRLDKPLPSDEHMMKPMVDDAYEQEQNRSKQWFVAEEQRAVLACYVLSSIISIYFAQIDAMKWKPRMHESLRAIEANKESPTDAAFAFQVRLQLLAQEAVQFREQREWDCAGAGSDPPPGFLADFYIRTLQTRLHQLGDALPLALQERGTLTMHRLYIELCVNETARNLYLHAHQGLASGSGGMSAHDPVDASGGNTLGFDRLNFSWRSLGVIKAWMETFFSLSPAECAGLSFIHMAQLARCLVVLYRMSTFVHPGWDCDMVRNTLDVLLVLDRVAKILELASNEAGEQSPDDQFMHLAGQMRKFRTKAEARMSRNATTVEDRCWLNGGEMISPGGSKGVDLEDQMLLQPSSTSDDTFLNSIFRDFGEGWSV</sequence>
<reference evidence="7 8" key="1">
    <citation type="journal article" date="2018" name="IMA Fungus">
        <title>IMA Genome-F 9: Draft genome sequence of Annulohypoxylon stygium, Aspergillus mulundensis, Berkeleyomyces basicola (syn. Thielaviopsis basicola), Ceratocystis smalleyi, two Cercospora beticola strains, Coleophoma cylindrospora, Fusarium fracticaudum, Phialophora cf. hyalina, and Morchella septimelata.</title>
        <authorList>
            <person name="Wingfield B.D."/>
            <person name="Bills G.F."/>
            <person name="Dong Y."/>
            <person name="Huang W."/>
            <person name="Nel W.J."/>
            <person name="Swalarsk-Parry B.S."/>
            <person name="Vaghefi N."/>
            <person name="Wilken P.M."/>
            <person name="An Z."/>
            <person name="de Beer Z.W."/>
            <person name="De Vos L."/>
            <person name="Chen L."/>
            <person name="Duong T.A."/>
            <person name="Gao Y."/>
            <person name="Hammerbacher A."/>
            <person name="Kikkert J.R."/>
            <person name="Li Y."/>
            <person name="Li H."/>
            <person name="Li K."/>
            <person name="Li Q."/>
            <person name="Liu X."/>
            <person name="Ma X."/>
            <person name="Naidoo K."/>
            <person name="Pethybridge S.J."/>
            <person name="Sun J."/>
            <person name="Steenkamp E.T."/>
            <person name="van der Nest M.A."/>
            <person name="van Wyk S."/>
            <person name="Wingfield M.J."/>
            <person name="Xiong C."/>
            <person name="Yue Q."/>
            <person name="Zhang X."/>
        </authorList>
    </citation>
    <scope>NUCLEOTIDE SEQUENCE [LARGE SCALE GENOMIC DNA]</scope>
    <source>
        <strain evidence="7 8">BP5796</strain>
    </source>
</reference>
<dbReference type="CDD" id="cd12148">
    <property type="entry name" value="fungal_TF_MHR"/>
    <property type="match status" value="1"/>
</dbReference>
<feature type="region of interest" description="Disordered" evidence="6">
    <location>
        <begin position="189"/>
        <end position="208"/>
    </location>
</feature>
<evidence type="ECO:0000256" key="5">
    <source>
        <dbReference type="ARBA" id="ARBA00023242"/>
    </source>
</evidence>
<organism evidence="7 8">
    <name type="scientific">Coleophoma crateriformis</name>
    <dbReference type="NCBI Taxonomy" id="565419"/>
    <lineage>
        <taxon>Eukaryota</taxon>
        <taxon>Fungi</taxon>
        <taxon>Dikarya</taxon>
        <taxon>Ascomycota</taxon>
        <taxon>Pezizomycotina</taxon>
        <taxon>Leotiomycetes</taxon>
        <taxon>Helotiales</taxon>
        <taxon>Dermateaceae</taxon>
        <taxon>Coleophoma</taxon>
    </lineage>
</organism>
<keyword evidence="4" id="KW-0804">Transcription</keyword>
<dbReference type="EMBL" id="PDLN01000022">
    <property type="protein sequence ID" value="RDW57712.1"/>
    <property type="molecule type" value="Genomic_DNA"/>
</dbReference>
<proteinExistence type="predicted"/>
<evidence type="ECO:0000313" key="7">
    <source>
        <dbReference type="EMBL" id="RDW57712.1"/>
    </source>
</evidence>
<dbReference type="InterPro" id="IPR051089">
    <property type="entry name" value="prtT"/>
</dbReference>
<feature type="compositionally biased region" description="Polar residues" evidence="6">
    <location>
        <begin position="84"/>
        <end position="102"/>
    </location>
</feature>
<evidence type="ECO:0000256" key="2">
    <source>
        <dbReference type="ARBA" id="ARBA00023015"/>
    </source>
</evidence>
<dbReference type="Proteomes" id="UP000256328">
    <property type="component" value="Unassembled WGS sequence"/>
</dbReference>
<gene>
    <name evidence="7" type="ORF">BP5796_12513</name>
</gene>
<name>A0A3D8Q7A4_9HELO</name>
<protein>
    <recommendedName>
        <fullName evidence="9">Transcription factor domain-containing protein</fullName>
    </recommendedName>
</protein>
<dbReference type="AlphaFoldDB" id="A0A3D8Q7A4"/>
<dbReference type="OrthoDB" id="1600564at2759"/>
<evidence type="ECO:0008006" key="9">
    <source>
        <dbReference type="Google" id="ProtNLM"/>
    </source>
</evidence>
<evidence type="ECO:0000313" key="8">
    <source>
        <dbReference type="Proteomes" id="UP000256328"/>
    </source>
</evidence>
<keyword evidence="5" id="KW-0539">Nucleus</keyword>
<keyword evidence="2" id="KW-0805">Transcription regulation</keyword>
<evidence type="ECO:0000256" key="6">
    <source>
        <dbReference type="SAM" id="MobiDB-lite"/>
    </source>
</evidence>
<feature type="compositionally biased region" description="Low complexity" evidence="6">
    <location>
        <begin position="120"/>
        <end position="129"/>
    </location>
</feature>
<keyword evidence="3" id="KW-0238">DNA-binding</keyword>
<dbReference type="GO" id="GO:0000976">
    <property type="term" value="F:transcription cis-regulatory region binding"/>
    <property type="evidence" value="ECO:0007669"/>
    <property type="project" value="TreeGrafter"/>
</dbReference>
<comment type="caution">
    <text evidence="7">The sequence shown here is derived from an EMBL/GenBank/DDBJ whole genome shotgun (WGS) entry which is preliminary data.</text>
</comment>
<feature type="compositionally biased region" description="Basic residues" evidence="6">
    <location>
        <begin position="103"/>
        <end position="112"/>
    </location>
</feature>
<dbReference type="GO" id="GO:0005634">
    <property type="term" value="C:nucleus"/>
    <property type="evidence" value="ECO:0007669"/>
    <property type="project" value="UniProtKB-SubCell"/>
</dbReference>
<dbReference type="GO" id="GO:0000981">
    <property type="term" value="F:DNA-binding transcription factor activity, RNA polymerase II-specific"/>
    <property type="evidence" value="ECO:0007669"/>
    <property type="project" value="TreeGrafter"/>
</dbReference>
<evidence type="ECO:0000256" key="1">
    <source>
        <dbReference type="ARBA" id="ARBA00004123"/>
    </source>
</evidence>
<feature type="compositionally biased region" description="Low complexity" evidence="6">
    <location>
        <begin position="197"/>
        <end position="207"/>
    </location>
</feature>
<comment type="subcellular location">
    <subcellularLocation>
        <location evidence="1">Nucleus</location>
    </subcellularLocation>
</comment>
<keyword evidence="8" id="KW-1185">Reference proteome</keyword>
<evidence type="ECO:0000256" key="4">
    <source>
        <dbReference type="ARBA" id="ARBA00023163"/>
    </source>
</evidence>